<evidence type="ECO:0000313" key="2">
    <source>
        <dbReference type="EMBL" id="SVD23964.1"/>
    </source>
</evidence>
<evidence type="ECO:0000256" key="1">
    <source>
        <dbReference type="SAM" id="Coils"/>
    </source>
</evidence>
<name>A0A382TPF4_9ZZZZ</name>
<feature type="non-terminal residue" evidence="2">
    <location>
        <position position="116"/>
    </location>
</feature>
<protein>
    <submittedName>
        <fullName evidence="2">Uncharacterized protein</fullName>
    </submittedName>
</protein>
<keyword evidence="1" id="KW-0175">Coiled coil</keyword>
<feature type="coiled-coil region" evidence="1">
    <location>
        <begin position="19"/>
        <end position="46"/>
    </location>
</feature>
<proteinExistence type="predicted"/>
<gene>
    <name evidence="2" type="ORF">METZ01_LOCUS376818</name>
</gene>
<dbReference type="EMBL" id="UINC01138182">
    <property type="protein sequence ID" value="SVD23964.1"/>
    <property type="molecule type" value="Genomic_DNA"/>
</dbReference>
<reference evidence="2" key="1">
    <citation type="submission" date="2018-05" db="EMBL/GenBank/DDBJ databases">
        <authorList>
            <person name="Lanie J.A."/>
            <person name="Ng W.-L."/>
            <person name="Kazmierczak K.M."/>
            <person name="Andrzejewski T.M."/>
            <person name="Davidsen T.M."/>
            <person name="Wayne K.J."/>
            <person name="Tettelin H."/>
            <person name="Glass J.I."/>
            <person name="Rusch D."/>
            <person name="Podicherti R."/>
            <person name="Tsui H.-C.T."/>
            <person name="Winkler M.E."/>
        </authorList>
    </citation>
    <scope>NUCLEOTIDE SEQUENCE</scope>
</reference>
<accession>A0A382TPF4</accession>
<organism evidence="2">
    <name type="scientific">marine metagenome</name>
    <dbReference type="NCBI Taxonomy" id="408172"/>
    <lineage>
        <taxon>unclassified sequences</taxon>
        <taxon>metagenomes</taxon>
        <taxon>ecological metagenomes</taxon>
    </lineage>
</organism>
<dbReference type="AlphaFoldDB" id="A0A382TPF4"/>
<sequence length="116" mass="13494">MLGTNIYLLYIAIDYGTLIENKRGEIELIKKEISRLREKGKNLSKVDIMTLANLENNRFLWAENFEMLGKLTPEDMALTGLFYEDNKLLIRGIATTYKGQKEFEQVEKFIKILNSN</sequence>